<comment type="caution">
    <text evidence="2">The sequence shown here is derived from an EMBL/GenBank/DDBJ whole genome shotgun (WGS) entry which is preliminary data.</text>
</comment>
<gene>
    <name evidence="2" type="ORF">GH741_04090</name>
</gene>
<dbReference type="Proteomes" id="UP000799092">
    <property type="component" value="Unassembled WGS sequence"/>
</dbReference>
<dbReference type="InterPro" id="IPR019076">
    <property type="entry name" value="Spore_lipoprot_YhcN/YlaJ-like"/>
</dbReference>
<dbReference type="EMBL" id="WJNG01000002">
    <property type="protein sequence ID" value="MRH41852.1"/>
    <property type="molecule type" value="Genomic_DNA"/>
</dbReference>
<proteinExistence type="predicted"/>
<name>A0A6A8DKT6_9BACI</name>
<dbReference type="PROSITE" id="PS51257">
    <property type="entry name" value="PROKAR_LIPOPROTEIN"/>
    <property type="match status" value="1"/>
</dbReference>
<evidence type="ECO:0000313" key="3">
    <source>
        <dbReference type="Proteomes" id="UP000799092"/>
    </source>
</evidence>
<feature type="coiled-coil region" evidence="1">
    <location>
        <begin position="125"/>
        <end position="152"/>
    </location>
</feature>
<dbReference type="OrthoDB" id="2938922at2"/>
<keyword evidence="3" id="KW-1185">Reference proteome</keyword>
<evidence type="ECO:0000313" key="2">
    <source>
        <dbReference type="EMBL" id="MRH41852.1"/>
    </source>
</evidence>
<sequence>MTVLKLNKLLYSIIFPLLILSSCNTEEDNRFTSEDANNDITKISNTSPVDQSFSNEVKDFVMKKDEVTGVRGVNTETRILLAIEVAHLSQFNEQDHEKKVKKELEKKYPNKKIIVSSDQKFFFELDELEKQVQNNKIKRDELTKRVESLEKLINDEA</sequence>
<evidence type="ECO:0008006" key="4">
    <source>
        <dbReference type="Google" id="ProtNLM"/>
    </source>
</evidence>
<protein>
    <recommendedName>
        <fullName evidence="4">Sporulation protein</fullName>
    </recommendedName>
</protein>
<organism evidence="2 3">
    <name type="scientific">Aquibacillus halophilus</name>
    <dbReference type="NCBI Taxonomy" id="930132"/>
    <lineage>
        <taxon>Bacteria</taxon>
        <taxon>Bacillati</taxon>
        <taxon>Bacillota</taxon>
        <taxon>Bacilli</taxon>
        <taxon>Bacillales</taxon>
        <taxon>Bacillaceae</taxon>
        <taxon>Aquibacillus</taxon>
    </lineage>
</organism>
<accession>A0A6A8DKT6</accession>
<dbReference type="Pfam" id="PF09580">
    <property type="entry name" value="Spore_YhcN_YlaJ"/>
    <property type="match status" value="1"/>
</dbReference>
<keyword evidence="1" id="KW-0175">Coiled coil</keyword>
<reference evidence="2" key="1">
    <citation type="submission" date="2019-11" db="EMBL/GenBank/DDBJ databases">
        <authorList>
            <person name="Li J."/>
        </authorList>
    </citation>
    <scope>NUCLEOTIDE SEQUENCE</scope>
    <source>
        <strain evidence="2">B6B</strain>
    </source>
</reference>
<evidence type="ECO:0000256" key="1">
    <source>
        <dbReference type="SAM" id="Coils"/>
    </source>
</evidence>
<dbReference type="AlphaFoldDB" id="A0A6A8DKT6"/>